<gene>
    <name evidence="6" type="ORF">DA73_0400004885</name>
</gene>
<comment type="similarity">
    <text evidence="2">Belongs to the ATP-dependent AMP-binding enzyme family.</text>
</comment>
<proteinExistence type="inferred from homology"/>
<dbReference type="CDD" id="cd05930">
    <property type="entry name" value="A_NRPS"/>
    <property type="match status" value="2"/>
</dbReference>
<dbReference type="PANTHER" id="PTHR45527">
    <property type="entry name" value="NONRIBOSOMAL PEPTIDE SYNTHETASE"/>
    <property type="match status" value="1"/>
</dbReference>
<keyword evidence="3" id="KW-0596">Phosphopantetheine</keyword>
<dbReference type="Pfam" id="PF13193">
    <property type="entry name" value="AMP-binding_C"/>
    <property type="match status" value="2"/>
</dbReference>
<dbReference type="Pfam" id="PF00975">
    <property type="entry name" value="Thioesterase"/>
    <property type="match status" value="1"/>
</dbReference>
<dbReference type="InterPro" id="IPR042099">
    <property type="entry name" value="ANL_N_sf"/>
</dbReference>
<dbReference type="Gene3D" id="3.40.50.1820">
    <property type="entry name" value="alpha/beta hydrolase"/>
    <property type="match status" value="1"/>
</dbReference>
<dbReference type="SUPFAM" id="SSF47336">
    <property type="entry name" value="ACP-like"/>
    <property type="match status" value="2"/>
</dbReference>
<dbReference type="GO" id="GO:0031177">
    <property type="term" value="F:phosphopantetheine binding"/>
    <property type="evidence" value="ECO:0007669"/>
    <property type="project" value="InterPro"/>
</dbReference>
<evidence type="ECO:0000256" key="4">
    <source>
        <dbReference type="ARBA" id="ARBA00022553"/>
    </source>
</evidence>
<dbReference type="EMBL" id="JHEG04000001">
    <property type="protein sequence ID" value="KAF3884862.1"/>
    <property type="molecule type" value="Genomic_DNA"/>
</dbReference>
<dbReference type="InterPro" id="IPR029058">
    <property type="entry name" value="AB_hydrolase_fold"/>
</dbReference>
<dbReference type="InterPro" id="IPR001242">
    <property type="entry name" value="Condensation_dom"/>
</dbReference>
<evidence type="ECO:0000256" key="2">
    <source>
        <dbReference type="ARBA" id="ARBA00006432"/>
    </source>
</evidence>
<dbReference type="InterPro" id="IPR036736">
    <property type="entry name" value="ACP-like_sf"/>
</dbReference>
<dbReference type="Gene3D" id="1.10.1200.10">
    <property type="entry name" value="ACP-like"/>
    <property type="match status" value="2"/>
</dbReference>
<dbReference type="Gene3D" id="3.30.300.30">
    <property type="match status" value="2"/>
</dbReference>
<evidence type="ECO:0000313" key="6">
    <source>
        <dbReference type="EMBL" id="KAF3884862.1"/>
    </source>
</evidence>
<dbReference type="GO" id="GO:0005829">
    <property type="term" value="C:cytosol"/>
    <property type="evidence" value="ECO:0007669"/>
    <property type="project" value="TreeGrafter"/>
</dbReference>
<dbReference type="Proteomes" id="UP000029738">
    <property type="component" value="Unassembled WGS sequence"/>
</dbReference>
<dbReference type="NCBIfam" id="TIGR01733">
    <property type="entry name" value="AA-adenyl-dom"/>
    <property type="match status" value="2"/>
</dbReference>
<dbReference type="Gene3D" id="3.30.559.30">
    <property type="entry name" value="Nonribosomal peptide synthetase, condensation domain"/>
    <property type="match status" value="1"/>
</dbReference>
<dbReference type="FunFam" id="1.10.1200.10:FF:000005">
    <property type="entry name" value="Nonribosomal peptide synthetase 1"/>
    <property type="match status" value="2"/>
</dbReference>
<dbReference type="CDD" id="cd19531">
    <property type="entry name" value="LCL_NRPS-like"/>
    <property type="match status" value="1"/>
</dbReference>
<dbReference type="Pfam" id="PF00550">
    <property type="entry name" value="PP-binding"/>
    <property type="match status" value="2"/>
</dbReference>
<dbReference type="GO" id="GO:0003824">
    <property type="term" value="F:catalytic activity"/>
    <property type="evidence" value="ECO:0007669"/>
    <property type="project" value="InterPro"/>
</dbReference>
<protein>
    <submittedName>
        <fullName evidence="6">Non-ribosomal peptide synthase</fullName>
    </submittedName>
</protein>
<dbReference type="InterPro" id="IPR045851">
    <property type="entry name" value="AMP-bd_C_sf"/>
</dbReference>
<dbReference type="Gene3D" id="3.40.50.12780">
    <property type="entry name" value="N-terminal domain of ligase-like"/>
    <property type="match status" value="1"/>
</dbReference>
<comment type="caution">
    <text evidence="6">The sequence shown here is derived from an EMBL/GenBank/DDBJ whole genome shotgun (WGS) entry which is preliminary data.</text>
</comment>
<name>A0A8S9SZU9_9CYAN</name>
<dbReference type="FunFam" id="3.30.559.10:FF:000012">
    <property type="entry name" value="Non-ribosomal peptide synthetase"/>
    <property type="match status" value="1"/>
</dbReference>
<dbReference type="Pfam" id="PF00501">
    <property type="entry name" value="AMP-binding"/>
    <property type="match status" value="2"/>
</dbReference>
<dbReference type="InterPro" id="IPR001031">
    <property type="entry name" value="Thioesterase"/>
</dbReference>
<dbReference type="FunFam" id="3.40.50.980:FF:000001">
    <property type="entry name" value="Non-ribosomal peptide synthetase"/>
    <property type="match status" value="1"/>
</dbReference>
<organism evidence="6 7">
    <name type="scientific">Tolypothrix bouteillei VB521301</name>
    <dbReference type="NCBI Taxonomy" id="1479485"/>
    <lineage>
        <taxon>Bacteria</taxon>
        <taxon>Bacillati</taxon>
        <taxon>Cyanobacteriota</taxon>
        <taxon>Cyanophyceae</taxon>
        <taxon>Nostocales</taxon>
        <taxon>Tolypothrichaceae</taxon>
        <taxon>Tolypothrix</taxon>
    </lineage>
</organism>
<accession>A0A8S9SZU9</accession>
<dbReference type="InterPro" id="IPR020845">
    <property type="entry name" value="AMP-binding_CS"/>
</dbReference>
<dbReference type="RefSeq" id="WP_038081391.1">
    <property type="nucleotide sequence ID" value="NZ_JHEG04000001.1"/>
</dbReference>
<feature type="domain" description="Carrier" evidence="5">
    <location>
        <begin position="552"/>
        <end position="627"/>
    </location>
</feature>
<reference evidence="6" key="1">
    <citation type="journal article" date="2015" name="Genome Announc.">
        <title>Draft Genome Sequence of Tolypothrix boutellei Strain VB521301.</title>
        <authorList>
            <person name="Chandrababunaidu M.M."/>
            <person name="Singh D."/>
            <person name="Sen D."/>
            <person name="Bhan S."/>
            <person name="Das S."/>
            <person name="Gupta A."/>
            <person name="Adhikary S.P."/>
            <person name="Tripathy S."/>
        </authorList>
    </citation>
    <scope>NUCLEOTIDE SEQUENCE</scope>
    <source>
        <strain evidence="6">VB521301</strain>
    </source>
</reference>
<dbReference type="Gene3D" id="2.30.38.10">
    <property type="entry name" value="Luciferase, Domain 3"/>
    <property type="match status" value="1"/>
</dbReference>
<comment type="cofactor">
    <cofactor evidence="1">
        <name>pantetheine 4'-phosphate</name>
        <dbReference type="ChEBI" id="CHEBI:47942"/>
    </cofactor>
</comment>
<dbReference type="GO" id="GO:0008610">
    <property type="term" value="P:lipid biosynthetic process"/>
    <property type="evidence" value="ECO:0007669"/>
    <property type="project" value="UniProtKB-ARBA"/>
</dbReference>
<dbReference type="FunFam" id="3.40.50.12780:FF:000012">
    <property type="entry name" value="Non-ribosomal peptide synthetase"/>
    <property type="match status" value="1"/>
</dbReference>
<evidence type="ECO:0000259" key="5">
    <source>
        <dbReference type="PROSITE" id="PS50075"/>
    </source>
</evidence>
<dbReference type="PROSITE" id="PS00455">
    <property type="entry name" value="AMP_BINDING"/>
    <property type="match status" value="2"/>
</dbReference>
<feature type="domain" description="Carrier" evidence="5">
    <location>
        <begin position="1642"/>
        <end position="1717"/>
    </location>
</feature>
<dbReference type="SMART" id="SM00823">
    <property type="entry name" value="PKS_PP"/>
    <property type="match status" value="2"/>
</dbReference>
<dbReference type="FunFam" id="2.30.38.10:FF:000001">
    <property type="entry name" value="Non-ribosomal peptide synthetase PvdI"/>
    <property type="match status" value="1"/>
</dbReference>
<dbReference type="InterPro" id="IPR010071">
    <property type="entry name" value="AA_adenyl_dom"/>
</dbReference>
<dbReference type="PROSITE" id="PS50075">
    <property type="entry name" value="CARRIER"/>
    <property type="match status" value="2"/>
</dbReference>
<dbReference type="Gene3D" id="3.40.50.980">
    <property type="match status" value="2"/>
</dbReference>
<dbReference type="GO" id="GO:0044550">
    <property type="term" value="P:secondary metabolite biosynthetic process"/>
    <property type="evidence" value="ECO:0007669"/>
    <property type="project" value="UniProtKB-ARBA"/>
</dbReference>
<dbReference type="GO" id="GO:0043041">
    <property type="term" value="P:amino acid activation for nonribosomal peptide biosynthetic process"/>
    <property type="evidence" value="ECO:0007669"/>
    <property type="project" value="TreeGrafter"/>
</dbReference>
<dbReference type="Pfam" id="PF00668">
    <property type="entry name" value="Condensation"/>
    <property type="match status" value="1"/>
</dbReference>
<dbReference type="NCBIfam" id="NF003417">
    <property type="entry name" value="PRK04813.1"/>
    <property type="match status" value="2"/>
</dbReference>
<sequence>MSNIKQNTSVYNNCLTIEKNQKTQIDNSLELCIHQLFEAQVERSPDAVAVVFENKQLTYRQLNQQANQLAYHLRALGVKKEVLVGICVERSLEMVIGLLGILKAGGAYVPLDPTYPEERLAFIMEDTQTPVLLTQKHLVHKLPACKAQIVCLDSDWEQIAHNSQDNLVCETKAHNLIYVIYTSGSTGQPKGVMIPHRGIYNQLYWRQTSFGLSQVDKVLQTISFSFDPSVWQIFWCLSFGGQLILPSPGGHQDTAYLVKTVIEKQITVLALVPSILRVLLEEEGIENCKSLRHVTCGGEALPIELVEQFFTRLNLENVLHNCYGPTEASIDATFWTCQRGTHGIFAPIGRPIANAEIYILDENLQPVPVGEPGELHIGGVGLARGYFNRPELTDEKFIPNPFKTANNSSELTCSDRLYKTGDLVRYLSDGNLEFLGRIDHQVKIRGFRIELGEIEAKLGTHPAVQQTLVMARENVPGHKQLVAYVVVAPEHNSVERPSPSELRLFLQDKLPQYMVPASFVFLDTMPLNPNGKVDRHALPAPDRESYKHNFVEARNPIEQVLASIWAEVLSLEVVGIYDNFFELGGHSLLATQVMSRIRRALGVEIKVQLLFETPTIADLAREISVIQNQDTNLLENHTIPRLTNRQTVPLSFAQQRVWFLEQLEPNSPTYIISQAFRLQGTLDVGVLQQSLDAIVAHHEALRTNFIVSVDGSPIQIFQEPRSVELKIVDFLHEQKSEINPQLSDYLNREAHRPFNLSSDLMLRATLCYVDHQEYVLLLVMHHIASDGWSMGILWQQLATVYEAFAQKLPNPLPKLPIQYADFAIWQRQRLSGQVLNQQLDYWKDQLAGANTILELPTDKPRPPVQTYRGAMQSLILPQTLAASLTMRSQQEGVTLFMTLLAAFGTLLHRYTGQEDILIGSPIAGRNRAELEDLIGFFINTVVLRVNCSENPSFSTLLNRVRRMALEAYTHQDMPFEKLVQELQPERDTSRNPLFQVWFNMLNLKDIKLELPGLVVEPFSMPETPSKFDLTLYITEQQQGIKLELVYNADLFVPERMQEMLDQFHHLLVQIAETPQQNISSLSLVTNTAALLLPNPQQKLSILSEAAVHTKFSQQAQRVPQNLAVVDARVAWTYAKLEELTNQLAHYLLANNIQSQDVVAIYGQRSALLVVAILGVLKAGGAFVILDPAYPTSRLMDCLESVQPRAWLQIASDSQVLTAWNRRCMAKDADETVFYSDENRYSFCCLEISYDSILVALQSYPTSNPEVTVELDDLAYFAFTSGSTGKPKGIKGSHRPLSHFVQWHQKTFGLCESDKFSMLSGLSHDPLLRDIFTPLSLGSTLCIPQQEEIETLNQLADWMRVMRISVAHLTPAMAQLLTAKTESQTTDLRYVFFAGDMLKQQDVRNIYRFAPNVTCVNFYGATETPQAMGYFVIPEDCSVGGPAPSPHSLIPLGRGIEDVQLLVLTQGLQLAGIGEIGEIYVRTPYLSSGYIGSDALTQERFIVNPFTKIATDRLYKTGDLGRYLPNGNVEFCDRIDNQVKIRGFRIELGEIEVVLSQYPSVREVAVVLREDIPRDKQLVAYVVLKEQQSSTVNQLRQFLTEKLPRYMVPASFVMLEALPLTPNGKLNRAALPVPEVEKKTFVAPRNKLERELVEIWKQVLSIERVGVRDNFFELGGHSLLAVKLFAQIEQKFTQKLPLATLFQSGTVEDIAKILSRYREEEFARWSCLVPIQPKGSKPPLFCIHPLGGEILCYHLLARHLGLERPFYGIQPQGIDGKLPFLTKVEDMAALYIREIQSVQPKGPYFLSGYSLGGIIAYEMAQQLYLQGEEIGMLAILDTCLPGYSSRLPFLQRILVHFTNLLEQGPAYLWQKFDGWTEWTQHNITNKYLEHLRISEPLPENDLHVALMDANVQAVKNYTFKKYLGQMTLLRTSDKHRDKEKGVGMQYDPQFGWGDVVTGEIDVHLVPGSHLTLFEEPHVKVLAEKLKHCLESRE</sequence>
<keyword evidence="4" id="KW-0597">Phosphoprotein</keyword>
<evidence type="ECO:0000313" key="7">
    <source>
        <dbReference type="Proteomes" id="UP000029738"/>
    </source>
</evidence>
<dbReference type="PANTHER" id="PTHR45527:SF14">
    <property type="entry name" value="PLIPASTATIN SYNTHASE SUBUNIT B"/>
    <property type="match status" value="1"/>
</dbReference>
<keyword evidence="7" id="KW-1185">Reference proteome</keyword>
<reference evidence="6" key="2">
    <citation type="submission" date="2019-11" db="EMBL/GenBank/DDBJ databases">
        <title>Improved Assembly of Tolypothrix boutellei genome.</title>
        <authorList>
            <person name="Sarangi A.N."/>
            <person name="Mukherjee M."/>
            <person name="Ghosh S."/>
            <person name="Singh D."/>
            <person name="Das A."/>
            <person name="Kant S."/>
            <person name="Prusty A."/>
            <person name="Tripathy S."/>
        </authorList>
    </citation>
    <scope>NUCLEOTIDE SEQUENCE</scope>
    <source>
        <strain evidence="6">VB521301</strain>
    </source>
</reference>
<evidence type="ECO:0000256" key="3">
    <source>
        <dbReference type="ARBA" id="ARBA00022450"/>
    </source>
</evidence>
<dbReference type="InterPro" id="IPR023213">
    <property type="entry name" value="CAT-like_dom_sf"/>
</dbReference>
<dbReference type="FunFam" id="3.30.300.30:FF:000010">
    <property type="entry name" value="Enterobactin synthetase component F"/>
    <property type="match status" value="2"/>
</dbReference>
<dbReference type="InterPro" id="IPR000873">
    <property type="entry name" value="AMP-dep_synth/lig_dom"/>
</dbReference>
<dbReference type="InterPro" id="IPR020806">
    <property type="entry name" value="PKS_PP-bd"/>
</dbReference>
<dbReference type="InterPro" id="IPR025110">
    <property type="entry name" value="AMP-bd_C"/>
</dbReference>
<dbReference type="SUPFAM" id="SSF53474">
    <property type="entry name" value="alpha/beta-Hydrolases"/>
    <property type="match status" value="1"/>
</dbReference>
<evidence type="ECO:0000256" key="1">
    <source>
        <dbReference type="ARBA" id="ARBA00001957"/>
    </source>
</evidence>
<dbReference type="Gene3D" id="3.30.559.10">
    <property type="entry name" value="Chloramphenicol acetyltransferase-like domain"/>
    <property type="match status" value="1"/>
</dbReference>
<dbReference type="SUPFAM" id="SSF52777">
    <property type="entry name" value="CoA-dependent acyltransferases"/>
    <property type="match status" value="2"/>
</dbReference>
<dbReference type="InterPro" id="IPR009081">
    <property type="entry name" value="PP-bd_ACP"/>
</dbReference>
<dbReference type="SUPFAM" id="SSF56801">
    <property type="entry name" value="Acetyl-CoA synthetase-like"/>
    <property type="match status" value="2"/>
</dbReference>